<reference evidence="11 12" key="2">
    <citation type="journal article" date="2019" name="G3 (Bethesda)">
        <title>Hybrid Assembly of the Genome of the Entomopathogenic Nematode Steinernema carpocapsae Identifies the X-Chromosome.</title>
        <authorList>
            <person name="Serra L."/>
            <person name="Macchietto M."/>
            <person name="Macias-Munoz A."/>
            <person name="McGill C.J."/>
            <person name="Rodriguez I.M."/>
            <person name="Rodriguez B."/>
            <person name="Murad R."/>
            <person name="Mortazavi A."/>
        </authorList>
    </citation>
    <scope>NUCLEOTIDE SEQUENCE [LARGE SCALE GENOMIC DNA]</scope>
    <source>
        <strain evidence="11 12">ALL</strain>
    </source>
</reference>
<name>A0A4U5LP70_STECR</name>
<evidence type="ECO:0000256" key="3">
    <source>
        <dbReference type="ARBA" id="ARBA00022792"/>
    </source>
</evidence>
<evidence type="ECO:0000313" key="11">
    <source>
        <dbReference type="EMBL" id="TKR57711.1"/>
    </source>
</evidence>
<keyword evidence="12" id="KW-1185">Reference proteome</keyword>
<dbReference type="GO" id="GO:0004252">
    <property type="term" value="F:serine-type endopeptidase activity"/>
    <property type="evidence" value="ECO:0007669"/>
    <property type="project" value="InterPro"/>
</dbReference>
<comment type="caution">
    <text evidence="11">The sequence shown here is derived from an EMBL/GenBank/DDBJ whole genome shotgun (WGS) entry which is preliminary data.</text>
</comment>
<evidence type="ECO:0000256" key="7">
    <source>
        <dbReference type="ARBA" id="ARBA00032718"/>
    </source>
</evidence>
<dbReference type="Pfam" id="PF10502">
    <property type="entry name" value="Peptidase_S26"/>
    <property type="match status" value="1"/>
</dbReference>
<evidence type="ECO:0000259" key="10">
    <source>
        <dbReference type="Pfam" id="PF10502"/>
    </source>
</evidence>
<evidence type="ECO:0000313" key="12">
    <source>
        <dbReference type="Proteomes" id="UP000298663"/>
    </source>
</evidence>
<keyword evidence="6 9" id="KW-0472">Membrane</keyword>
<evidence type="ECO:0000256" key="6">
    <source>
        <dbReference type="ARBA" id="ARBA00023136"/>
    </source>
</evidence>
<keyword evidence="9" id="KW-0812">Transmembrane</keyword>
<feature type="domain" description="Peptidase S26" evidence="10">
    <location>
        <begin position="118"/>
        <end position="154"/>
    </location>
</feature>
<sequence>MLPHVLASFTRLARPVFILGAAGTGFMFTYMCRVGVNNHRVDVYSGSGMVPALPEARQLHLLKIVDGRYQKVNYGDIVSTRSLDKKEANYLGYRGYVAKRVVGLPGDKVLNDKTGEWDKVPGRHVYVIGDNREDSYDSRDFGPIPMSYVNGKVVKAFYLFGKVDGDKLKNGVKGNSKIVRKVYDDECD</sequence>
<dbReference type="PROSITE" id="PS00761">
    <property type="entry name" value="SPASE_I_3"/>
    <property type="match status" value="1"/>
</dbReference>
<dbReference type="InterPro" id="IPR036286">
    <property type="entry name" value="LexA/Signal_pep-like_sf"/>
</dbReference>
<dbReference type="GO" id="GO:0006627">
    <property type="term" value="P:protein processing involved in protein targeting to mitochondrion"/>
    <property type="evidence" value="ECO:0007669"/>
    <property type="project" value="TreeGrafter"/>
</dbReference>
<dbReference type="GO" id="GO:0042720">
    <property type="term" value="C:mitochondrial inner membrane peptidase complex"/>
    <property type="evidence" value="ECO:0007669"/>
    <property type="project" value="TreeGrafter"/>
</dbReference>
<feature type="transmembrane region" description="Helical" evidence="9">
    <location>
        <begin position="12"/>
        <end position="31"/>
    </location>
</feature>
<dbReference type="InterPro" id="IPR000223">
    <property type="entry name" value="Pept_S26A_signal_pept_1"/>
</dbReference>
<dbReference type="GO" id="GO:0006465">
    <property type="term" value="P:signal peptide processing"/>
    <property type="evidence" value="ECO:0007669"/>
    <property type="project" value="InterPro"/>
</dbReference>
<keyword evidence="5" id="KW-0496">Mitochondrion</keyword>
<dbReference type="EMBL" id="AZBU02000014">
    <property type="protein sequence ID" value="TKR57711.1"/>
    <property type="molecule type" value="Genomic_DNA"/>
</dbReference>
<comment type="subunit">
    <text evidence="2">Heterodimer of 2 subunits, IMMPL1 and IMMPL2.</text>
</comment>
<evidence type="ECO:0000256" key="4">
    <source>
        <dbReference type="ARBA" id="ARBA00022801"/>
    </source>
</evidence>
<dbReference type="CDD" id="cd06530">
    <property type="entry name" value="S26_SPase_I"/>
    <property type="match status" value="1"/>
</dbReference>
<gene>
    <name evidence="11" type="ORF">L596_030376</name>
</gene>
<dbReference type="PANTHER" id="PTHR12383:SF16">
    <property type="entry name" value="MITOCHONDRIAL INNER MEMBRANE PROTEASE SUBUNIT 1"/>
    <property type="match status" value="1"/>
</dbReference>
<proteinExistence type="inferred from homology"/>
<dbReference type="SUPFAM" id="SSF51306">
    <property type="entry name" value="LexA/Signal peptidase"/>
    <property type="match status" value="1"/>
</dbReference>
<dbReference type="PANTHER" id="PTHR12383">
    <property type="entry name" value="PROTEASE FAMILY S26 MITOCHONDRIAL INNER MEMBRANE PROTEASE-RELATED"/>
    <property type="match status" value="1"/>
</dbReference>
<dbReference type="STRING" id="34508.A0A4U5LP70"/>
<dbReference type="InterPro" id="IPR019533">
    <property type="entry name" value="Peptidase_S26"/>
</dbReference>
<evidence type="ECO:0000256" key="1">
    <source>
        <dbReference type="ARBA" id="ARBA00004273"/>
    </source>
</evidence>
<dbReference type="Proteomes" id="UP000298663">
    <property type="component" value="Unassembled WGS sequence"/>
</dbReference>
<evidence type="ECO:0000256" key="8">
    <source>
        <dbReference type="ARBA" id="ARBA00038445"/>
    </source>
</evidence>
<keyword evidence="9" id="KW-1133">Transmembrane helix</keyword>
<reference evidence="11 12" key="1">
    <citation type="journal article" date="2015" name="Genome Biol.">
        <title>Comparative genomics of Steinernema reveals deeply conserved gene regulatory networks.</title>
        <authorList>
            <person name="Dillman A.R."/>
            <person name="Macchietto M."/>
            <person name="Porter C.F."/>
            <person name="Rogers A."/>
            <person name="Williams B."/>
            <person name="Antoshechkin I."/>
            <person name="Lee M.M."/>
            <person name="Goodwin Z."/>
            <person name="Lu X."/>
            <person name="Lewis E.E."/>
            <person name="Goodrich-Blair H."/>
            <person name="Stock S.P."/>
            <person name="Adams B.J."/>
            <person name="Sternberg P.W."/>
            <person name="Mortazavi A."/>
        </authorList>
    </citation>
    <scope>NUCLEOTIDE SEQUENCE [LARGE SCALE GENOMIC DNA]</scope>
    <source>
        <strain evidence="11 12">ALL</strain>
    </source>
</reference>
<evidence type="ECO:0000256" key="2">
    <source>
        <dbReference type="ARBA" id="ARBA00011805"/>
    </source>
</evidence>
<dbReference type="AlphaFoldDB" id="A0A4U5LP70"/>
<accession>A0A4U5LP70</accession>
<dbReference type="Gene3D" id="2.10.109.10">
    <property type="entry name" value="Umud Fragment, subunit A"/>
    <property type="match status" value="1"/>
</dbReference>
<evidence type="ECO:0000256" key="5">
    <source>
        <dbReference type="ARBA" id="ARBA00023128"/>
    </source>
</evidence>
<dbReference type="InterPro" id="IPR052064">
    <property type="entry name" value="Mito_IMP1_subunit"/>
</dbReference>
<comment type="subcellular location">
    <subcellularLocation>
        <location evidence="1">Mitochondrion inner membrane</location>
    </subcellularLocation>
</comment>
<keyword evidence="4" id="KW-0378">Hydrolase</keyword>
<dbReference type="PRINTS" id="PR00727">
    <property type="entry name" value="LEADERPTASE"/>
</dbReference>
<keyword evidence="3" id="KW-0999">Mitochondrion inner membrane</keyword>
<comment type="similarity">
    <text evidence="8">Belongs to the peptidase S26 family. IMP1 subfamily.</text>
</comment>
<organism evidence="11 12">
    <name type="scientific">Steinernema carpocapsae</name>
    <name type="common">Entomopathogenic nematode</name>
    <dbReference type="NCBI Taxonomy" id="34508"/>
    <lineage>
        <taxon>Eukaryota</taxon>
        <taxon>Metazoa</taxon>
        <taxon>Ecdysozoa</taxon>
        <taxon>Nematoda</taxon>
        <taxon>Chromadorea</taxon>
        <taxon>Rhabditida</taxon>
        <taxon>Tylenchina</taxon>
        <taxon>Panagrolaimomorpha</taxon>
        <taxon>Strongyloidoidea</taxon>
        <taxon>Steinernematidae</taxon>
        <taxon>Steinernema</taxon>
    </lineage>
</organism>
<evidence type="ECO:0000256" key="9">
    <source>
        <dbReference type="SAM" id="Phobius"/>
    </source>
</evidence>
<dbReference type="OrthoDB" id="308440at2759"/>
<protein>
    <recommendedName>
        <fullName evidence="7">IMP2-like protein</fullName>
    </recommendedName>
</protein>
<dbReference type="InterPro" id="IPR019758">
    <property type="entry name" value="Pept_S26A_signal_pept_1_CS"/>
</dbReference>